<organism evidence="2 3">
    <name type="scientific">Draconibacterium sediminis</name>
    <dbReference type="NCBI Taxonomy" id="1544798"/>
    <lineage>
        <taxon>Bacteria</taxon>
        <taxon>Pseudomonadati</taxon>
        <taxon>Bacteroidota</taxon>
        <taxon>Bacteroidia</taxon>
        <taxon>Marinilabiliales</taxon>
        <taxon>Prolixibacteraceae</taxon>
        <taxon>Draconibacterium</taxon>
    </lineage>
</organism>
<evidence type="ECO:0000313" key="2">
    <source>
        <dbReference type="EMBL" id="KJF42211.1"/>
    </source>
</evidence>
<dbReference type="OrthoDB" id="9801160at2"/>
<evidence type="ECO:0000313" key="3">
    <source>
        <dbReference type="Proteomes" id="UP000032544"/>
    </source>
</evidence>
<dbReference type="STRING" id="1544798.LH29_20665"/>
<evidence type="ECO:0000259" key="1">
    <source>
        <dbReference type="Pfam" id="PF01966"/>
    </source>
</evidence>
<keyword evidence="3" id="KW-1185">Reference proteome</keyword>
<protein>
    <submittedName>
        <fullName evidence="2">Hydrolase</fullName>
    </submittedName>
</protein>
<dbReference type="PANTHER" id="PTHR38659">
    <property type="entry name" value="METAL-DEPENDENT PHOSPHOHYDROLASE"/>
    <property type="match status" value="1"/>
</dbReference>
<keyword evidence="2" id="KW-0378">Hydrolase</keyword>
<dbReference type="PANTHER" id="PTHR38659:SF1">
    <property type="entry name" value="METAL DEPENDENT PHOSPHOHYDROLASE"/>
    <property type="match status" value="1"/>
</dbReference>
<dbReference type="Proteomes" id="UP000032544">
    <property type="component" value="Unassembled WGS sequence"/>
</dbReference>
<proteinExistence type="predicted"/>
<sequence length="184" mass="20249">MITRDEALEMLKSNVQAENMLKHSLASEAVMRAIAKHLERNEDEWGIAGLLHDIDVEITNADPHTHGPYAEKLLKGKVTDEMLDAIVMHNEVATGKDRCTEFQHALAAGETITGLITATTLVYPDKKLASVKTKSVTKRMKQKAFAASVKRENILECEKIGIPLPEFADLAVNAMRSVSDDLGL</sequence>
<dbReference type="InterPro" id="IPR006674">
    <property type="entry name" value="HD_domain"/>
</dbReference>
<reference evidence="2 3" key="1">
    <citation type="submission" date="2014-09" db="EMBL/GenBank/DDBJ databases">
        <title>Draft Genome Sequence of Draconibacterium sp. JN14CK-3.</title>
        <authorList>
            <person name="Dong C."/>
            <person name="Lai Q."/>
            <person name="Shao Z."/>
        </authorList>
    </citation>
    <scope>NUCLEOTIDE SEQUENCE [LARGE SCALE GENOMIC DNA]</scope>
    <source>
        <strain evidence="2 3">JN14CK-3</strain>
    </source>
</reference>
<dbReference type="AlphaFoldDB" id="A0A0D8J6U4"/>
<gene>
    <name evidence="2" type="ORF">LH29_20665</name>
</gene>
<dbReference type="GO" id="GO:0016787">
    <property type="term" value="F:hydrolase activity"/>
    <property type="evidence" value="ECO:0007669"/>
    <property type="project" value="UniProtKB-KW"/>
</dbReference>
<comment type="caution">
    <text evidence="2">The sequence shown here is derived from an EMBL/GenBank/DDBJ whole genome shotgun (WGS) entry which is preliminary data.</text>
</comment>
<feature type="domain" description="HD" evidence="1">
    <location>
        <begin position="21"/>
        <end position="96"/>
    </location>
</feature>
<dbReference type="Gene3D" id="1.10.3210.10">
    <property type="entry name" value="Hypothetical protein af1432"/>
    <property type="match status" value="1"/>
</dbReference>
<dbReference type="SUPFAM" id="SSF109604">
    <property type="entry name" value="HD-domain/PDEase-like"/>
    <property type="match status" value="1"/>
</dbReference>
<dbReference type="EMBL" id="JRHC01000006">
    <property type="protein sequence ID" value="KJF42211.1"/>
    <property type="molecule type" value="Genomic_DNA"/>
</dbReference>
<accession>A0A0D8J6U4</accession>
<name>A0A0D8J6U4_9BACT</name>
<dbReference type="Pfam" id="PF01966">
    <property type="entry name" value="HD"/>
    <property type="match status" value="1"/>
</dbReference>